<dbReference type="Proteomes" id="UP001500368">
    <property type="component" value="Unassembled WGS sequence"/>
</dbReference>
<comment type="caution">
    <text evidence="3">The sequence shown here is derived from an EMBL/GenBank/DDBJ whole genome shotgun (WGS) entry which is preliminary data.</text>
</comment>
<sequence length="118" mass="13938">MDWNLIWPAVASVFGAGGFAVVGLQEFRKWRSGRAQQERERNNTLKRRTDLAEAERRYHYDLREWEATYRRRVQEFASRLIGMLAERQVPQEAMPPYPEPPSGKPAWRDYDPREEAAD</sequence>
<dbReference type="RefSeq" id="WP_345476877.1">
    <property type="nucleotide sequence ID" value="NZ_BAABLW010000005.1"/>
</dbReference>
<evidence type="ECO:0000256" key="1">
    <source>
        <dbReference type="SAM" id="MobiDB-lite"/>
    </source>
</evidence>
<gene>
    <name evidence="3" type="ORF">GCM10025790_08950</name>
</gene>
<protein>
    <submittedName>
        <fullName evidence="3">Uncharacterized protein</fullName>
    </submittedName>
</protein>
<organism evidence="3 4">
    <name type="scientific">Nesterenkonia rhizosphaerae</name>
    <dbReference type="NCBI Taxonomy" id="1348272"/>
    <lineage>
        <taxon>Bacteria</taxon>
        <taxon>Bacillati</taxon>
        <taxon>Actinomycetota</taxon>
        <taxon>Actinomycetes</taxon>
        <taxon>Micrococcales</taxon>
        <taxon>Micrococcaceae</taxon>
        <taxon>Nesterenkonia</taxon>
    </lineage>
</organism>
<feature type="compositionally biased region" description="Basic and acidic residues" evidence="1">
    <location>
        <begin position="106"/>
        <end position="118"/>
    </location>
</feature>
<evidence type="ECO:0000313" key="3">
    <source>
        <dbReference type="EMBL" id="GAA4916047.1"/>
    </source>
</evidence>
<proteinExistence type="predicted"/>
<keyword evidence="4" id="KW-1185">Reference proteome</keyword>
<name>A0ABP9FT70_9MICC</name>
<feature type="region of interest" description="Disordered" evidence="1">
    <location>
        <begin position="88"/>
        <end position="118"/>
    </location>
</feature>
<keyword evidence="2" id="KW-0472">Membrane</keyword>
<keyword evidence="2" id="KW-0812">Transmembrane</keyword>
<evidence type="ECO:0000313" key="4">
    <source>
        <dbReference type="Proteomes" id="UP001500368"/>
    </source>
</evidence>
<evidence type="ECO:0000256" key="2">
    <source>
        <dbReference type="SAM" id="Phobius"/>
    </source>
</evidence>
<accession>A0ABP9FT70</accession>
<feature type="compositionally biased region" description="Pro residues" evidence="1">
    <location>
        <begin position="93"/>
        <end position="103"/>
    </location>
</feature>
<keyword evidence="2" id="KW-1133">Transmembrane helix</keyword>
<dbReference type="EMBL" id="BAABLW010000005">
    <property type="protein sequence ID" value="GAA4916047.1"/>
    <property type="molecule type" value="Genomic_DNA"/>
</dbReference>
<reference evidence="4" key="1">
    <citation type="journal article" date="2019" name="Int. J. Syst. Evol. Microbiol.">
        <title>The Global Catalogue of Microorganisms (GCM) 10K type strain sequencing project: providing services to taxonomists for standard genome sequencing and annotation.</title>
        <authorList>
            <consortium name="The Broad Institute Genomics Platform"/>
            <consortium name="The Broad Institute Genome Sequencing Center for Infectious Disease"/>
            <person name="Wu L."/>
            <person name="Ma J."/>
        </authorList>
    </citation>
    <scope>NUCLEOTIDE SEQUENCE [LARGE SCALE GENOMIC DNA]</scope>
    <source>
        <strain evidence="4">JCM 19129</strain>
    </source>
</reference>
<feature type="transmembrane region" description="Helical" evidence="2">
    <location>
        <begin position="6"/>
        <end position="24"/>
    </location>
</feature>